<keyword evidence="4" id="KW-1185">Reference proteome</keyword>
<evidence type="ECO:0000313" key="4">
    <source>
        <dbReference type="Proteomes" id="UP000216411"/>
    </source>
</evidence>
<organism evidence="2 5">
    <name type="scientific">Lachnotalea glycerini</name>
    <dbReference type="NCBI Taxonomy" id="1763509"/>
    <lineage>
        <taxon>Bacteria</taxon>
        <taxon>Bacillati</taxon>
        <taxon>Bacillota</taxon>
        <taxon>Clostridia</taxon>
        <taxon>Lachnospirales</taxon>
        <taxon>Lachnospiraceae</taxon>
        <taxon>Lachnotalea</taxon>
    </lineage>
</organism>
<reference evidence="2 5" key="2">
    <citation type="submission" date="2018-05" db="EMBL/GenBank/DDBJ databases">
        <title>Genomic Encyclopedia of Type Strains, Phase IV (KMG-IV): sequencing the most valuable type-strain genomes for metagenomic binning, comparative biology and taxonomic classification.</title>
        <authorList>
            <person name="Goeker M."/>
        </authorList>
    </citation>
    <scope>NUCLEOTIDE SEQUENCE [LARGE SCALE GENOMIC DNA]</scope>
    <source>
        <strain evidence="2 5">DSM 28816</strain>
    </source>
</reference>
<evidence type="ECO:0000256" key="1">
    <source>
        <dbReference type="SAM" id="Phobius"/>
    </source>
</evidence>
<reference evidence="3" key="3">
    <citation type="submission" date="2018-07" db="EMBL/GenBank/DDBJ databases">
        <authorList>
            <person name="Quirk P.G."/>
            <person name="Krulwich T.A."/>
        </authorList>
    </citation>
    <scope>NUCLEOTIDE SEQUENCE</scope>
    <source>
        <strain evidence="3">CCRI-19302</strain>
    </source>
</reference>
<keyword evidence="1" id="KW-0472">Membrane</keyword>
<evidence type="ECO:0000313" key="3">
    <source>
        <dbReference type="EMBL" id="RDY30530.1"/>
    </source>
</evidence>
<feature type="transmembrane region" description="Helical" evidence="1">
    <location>
        <begin position="289"/>
        <end position="312"/>
    </location>
</feature>
<dbReference type="OrthoDB" id="2061016at2"/>
<feature type="transmembrane region" description="Helical" evidence="1">
    <location>
        <begin position="81"/>
        <end position="99"/>
    </location>
</feature>
<name>A0A255IJX9_9FIRM</name>
<feature type="transmembrane region" description="Helical" evidence="1">
    <location>
        <begin position="422"/>
        <end position="442"/>
    </location>
</feature>
<dbReference type="AlphaFoldDB" id="A0A255IJX9"/>
<dbReference type="EMBL" id="QICS01000003">
    <property type="protein sequence ID" value="PXV91493.1"/>
    <property type="molecule type" value="Genomic_DNA"/>
</dbReference>
<keyword evidence="1" id="KW-0812">Transmembrane</keyword>
<protein>
    <recommendedName>
        <fullName evidence="6">Glycosyltransferase RgtA/B/C/D-like domain-containing protein</fullName>
    </recommendedName>
</protein>
<evidence type="ECO:0008006" key="6">
    <source>
        <dbReference type="Google" id="ProtNLM"/>
    </source>
</evidence>
<comment type="caution">
    <text evidence="2">The sequence shown here is derived from an EMBL/GenBank/DDBJ whole genome shotgun (WGS) entry which is preliminary data.</text>
</comment>
<feature type="transmembrane region" description="Helical" evidence="1">
    <location>
        <begin position="162"/>
        <end position="185"/>
    </location>
</feature>
<keyword evidence="1" id="KW-1133">Transmembrane helix</keyword>
<feature type="transmembrane region" description="Helical" evidence="1">
    <location>
        <begin position="206"/>
        <end position="232"/>
    </location>
</feature>
<sequence>MPDRIRKTFYLFSIILLALFMFIIVIFTFMNLDYADYLSGIMKGVQVPLFLLTGAIFLFAFVHVAGIPIERYNQKQRNRCAAIVGILIAVIQIMVIYFIRSPLRSDPGMVFDQALDMFQSGTISPTAIEGYFSIYPNNIPLCIYEHLILKLGGTLGLNYKYFLLYLDFINVVFIDLAMFFAYRIIQMLFTGTKALKFLVLSAMNPLLYAYTILVYTSTLSMPFIMGLIYFFLLALREKKAVNKVIYTILATLIFYFGFQLRVTVIITLLAIGIYMLLQRREKLNKAGVLRLVKSVFIIAVTLALAGGCYHILEKKYVKFDYSQTAFPVTHWLMMGAQGSGGFNTEDFNYTFSLPTKEERVQANLEEYKRRISDLGVDGTIHLILNKLKVTWSDGLDATIDSLSDNKTYYAVNDYLTGSKKDIFVSYCHMYNLLLMILVLISAVRGLKRRFDQPVFIISLNLLGGIIFHLIWETGAAYNICFTFLVLILANDGQEWFCMHMKKNKAHRALMGTCALGLVSTTLFLFAGYHEMVEVPFKQYPIAANQDFHENECPALLSGDEIVQTFVTNRAFNRIGIKVRNFTGEENTSLYKVQLLDEENQVIVTDEVVGSLAFDTDYYRIPLETIVPDKATTYKLKITTQKADENHNIVFMMYNTGNWNIYEDGKLSLNGEETRGSLTFQIYQSLEESFLSPKKYLALAVFLLALELFLSAILLIQKPDKETSEK</sequence>
<gene>
    <name evidence="2" type="ORF">C8E03_10349</name>
    <name evidence="3" type="ORF">CG710_014080</name>
</gene>
<feature type="transmembrane region" description="Helical" evidence="1">
    <location>
        <begin position="244"/>
        <end position="277"/>
    </location>
</feature>
<feature type="transmembrane region" description="Helical" evidence="1">
    <location>
        <begin position="49"/>
        <end position="69"/>
    </location>
</feature>
<feature type="transmembrane region" description="Helical" evidence="1">
    <location>
        <begin position="508"/>
        <end position="528"/>
    </location>
</feature>
<dbReference type="Proteomes" id="UP000247523">
    <property type="component" value="Unassembled WGS sequence"/>
</dbReference>
<dbReference type="RefSeq" id="WP_094377066.1">
    <property type="nucleotide sequence ID" value="NZ_NOKA02000034.1"/>
</dbReference>
<reference evidence="3 4" key="1">
    <citation type="journal article" date="2017" name="Genome Announc.">
        <title>Draft Genome Sequence of a Sporulating and Motile Strain of Lachnotalea glycerini Isolated from Water in Quebec City, Canada.</title>
        <authorList>
            <person name="Maheux A.F."/>
            <person name="Boudreau D.K."/>
            <person name="Berube E."/>
            <person name="Boissinot M."/>
            <person name="Raymond F."/>
            <person name="Brodeur S."/>
            <person name="Corbeil J."/>
            <person name="Isabel S."/>
            <person name="Omar R.F."/>
            <person name="Bergeron M.G."/>
        </authorList>
    </citation>
    <scope>NUCLEOTIDE SEQUENCE [LARGE SCALE GENOMIC DNA]</scope>
    <source>
        <strain evidence="3 4">CCRI-19302</strain>
    </source>
</reference>
<evidence type="ECO:0000313" key="2">
    <source>
        <dbReference type="EMBL" id="PXV91493.1"/>
    </source>
</evidence>
<feature type="transmembrane region" description="Helical" evidence="1">
    <location>
        <begin position="695"/>
        <end position="715"/>
    </location>
</feature>
<dbReference type="EMBL" id="NOKA02000034">
    <property type="protein sequence ID" value="RDY30530.1"/>
    <property type="molecule type" value="Genomic_DNA"/>
</dbReference>
<dbReference type="Proteomes" id="UP000216411">
    <property type="component" value="Unassembled WGS sequence"/>
</dbReference>
<evidence type="ECO:0000313" key="5">
    <source>
        <dbReference type="Proteomes" id="UP000247523"/>
    </source>
</evidence>
<feature type="transmembrane region" description="Helical" evidence="1">
    <location>
        <begin position="9"/>
        <end position="29"/>
    </location>
</feature>
<proteinExistence type="predicted"/>
<accession>A0A255IJX9</accession>